<evidence type="ECO:0000313" key="2">
    <source>
        <dbReference type="EMBL" id="KUG05399.1"/>
    </source>
</evidence>
<comment type="caution">
    <text evidence="2">The sequence shown here is derived from an EMBL/GenBank/DDBJ whole genome shotgun (WGS) entry which is preliminary data.</text>
</comment>
<dbReference type="EMBL" id="LNQE01001815">
    <property type="protein sequence ID" value="KUG05399.1"/>
    <property type="molecule type" value="Genomic_DNA"/>
</dbReference>
<keyword evidence="1" id="KW-0812">Transmembrane</keyword>
<gene>
    <name evidence="2" type="ORF">ASZ90_017171</name>
</gene>
<organism evidence="2">
    <name type="scientific">hydrocarbon metagenome</name>
    <dbReference type="NCBI Taxonomy" id="938273"/>
    <lineage>
        <taxon>unclassified sequences</taxon>
        <taxon>metagenomes</taxon>
        <taxon>ecological metagenomes</taxon>
    </lineage>
</organism>
<dbReference type="AlphaFoldDB" id="A0A0W8E9R1"/>
<feature type="transmembrane region" description="Helical" evidence="1">
    <location>
        <begin position="6"/>
        <end position="27"/>
    </location>
</feature>
<accession>A0A0W8E9R1</accession>
<keyword evidence="1" id="KW-0472">Membrane</keyword>
<sequence length="287" mass="33556">MDSFWTNTIWYIMLGILTLIQLTIVMLKNKSRSLNLAFYITILGIILTFEMIILIYLGAYTYYPMILKNPPLPFDDMLAGNLFSQFTVSATVLLVSVLNLNLFWFLIFPIGYGIIEESFKALGIYSQNWYQTWMTVTLLPAGFGIARKMYEAIKSGIKPVFYYIYVYFGLFPLNIINLNWGLQLLRIQDFSLALLPDPIMSRHFLVLMQFFLLSVPMMIIYFRQLKGIRAALLIIIIYIIYYAGWQMDLIIMKPGWFWPASTISLIWMYLSILVLDRLYGGFKNRIK</sequence>
<feature type="transmembrane region" description="Helical" evidence="1">
    <location>
        <begin position="228"/>
        <end position="244"/>
    </location>
</feature>
<reference evidence="2" key="1">
    <citation type="journal article" date="2015" name="Proc. Natl. Acad. Sci. U.S.A.">
        <title>Networks of energetic and metabolic interactions define dynamics in microbial communities.</title>
        <authorList>
            <person name="Embree M."/>
            <person name="Liu J.K."/>
            <person name="Al-Bassam M.M."/>
            <person name="Zengler K."/>
        </authorList>
    </citation>
    <scope>NUCLEOTIDE SEQUENCE</scope>
</reference>
<feature type="transmembrane region" description="Helical" evidence="1">
    <location>
        <begin position="256"/>
        <end position="275"/>
    </location>
</feature>
<feature type="transmembrane region" description="Helical" evidence="1">
    <location>
        <begin position="83"/>
        <end position="108"/>
    </location>
</feature>
<feature type="transmembrane region" description="Helical" evidence="1">
    <location>
        <begin position="200"/>
        <end position="221"/>
    </location>
</feature>
<keyword evidence="1" id="KW-1133">Transmembrane helix</keyword>
<proteinExistence type="predicted"/>
<evidence type="ECO:0000256" key="1">
    <source>
        <dbReference type="SAM" id="Phobius"/>
    </source>
</evidence>
<feature type="transmembrane region" description="Helical" evidence="1">
    <location>
        <begin position="36"/>
        <end position="63"/>
    </location>
</feature>
<feature type="transmembrane region" description="Helical" evidence="1">
    <location>
        <begin position="160"/>
        <end position="180"/>
    </location>
</feature>
<protein>
    <submittedName>
        <fullName evidence="2">Uncharacterized protein</fullName>
    </submittedName>
</protein>
<name>A0A0W8E9R1_9ZZZZ</name>